<dbReference type="FunFam" id="3.40.50.300:FF:000050">
    <property type="entry name" value="DNA repair protein RadA"/>
    <property type="match status" value="1"/>
</dbReference>
<dbReference type="InterPro" id="IPR004504">
    <property type="entry name" value="DNA_repair_RadA"/>
</dbReference>
<comment type="function">
    <text evidence="13">DNA-dependent ATPase involved in processing of recombination intermediates, plays a role in repairing DNA breaks. Stimulates the branch migration of RecA-mediated strand transfer reactions, allowing the 3' invading strand to extend heteroduplex DNA faster. Binds ssDNA in the presence of ADP but not other nucleotides, has ATPase activity that is stimulated by ssDNA and various branched DNA structures, but inhibited by SSB. Does not have RecA's homology-searching function.</text>
</comment>
<dbReference type="GO" id="GO:0008270">
    <property type="term" value="F:zinc ion binding"/>
    <property type="evidence" value="ECO:0007669"/>
    <property type="project" value="UniProtKB-KW"/>
</dbReference>
<feature type="binding site" evidence="11">
    <location>
        <begin position="102"/>
        <end position="109"/>
    </location>
    <ligand>
        <name>ATP</name>
        <dbReference type="ChEBI" id="CHEBI:30616"/>
    </ligand>
</feature>
<evidence type="ECO:0000256" key="13">
    <source>
        <dbReference type="RuleBase" id="RU003555"/>
    </source>
</evidence>
<dbReference type="GO" id="GO:0000725">
    <property type="term" value="P:recombinational repair"/>
    <property type="evidence" value="ECO:0007669"/>
    <property type="project" value="UniProtKB-UniRule"/>
</dbReference>
<evidence type="ECO:0000256" key="12">
    <source>
        <dbReference type="NCBIfam" id="TIGR00416"/>
    </source>
</evidence>
<dbReference type="GO" id="GO:0004252">
    <property type="term" value="F:serine-type endopeptidase activity"/>
    <property type="evidence" value="ECO:0007669"/>
    <property type="project" value="InterPro"/>
</dbReference>
<dbReference type="InterPro" id="IPR014721">
    <property type="entry name" value="Ribsml_uS5_D2-typ_fold_subgr"/>
</dbReference>
<keyword evidence="1 11" id="KW-0479">Metal-binding</keyword>
<comment type="domain">
    <text evidence="11">The middle region has homology to RecA with ATPase motifs including the RadA KNRFG motif, while the C-terminus is homologous to Lon protease.</text>
</comment>
<dbReference type="Pfam" id="PF18073">
    <property type="entry name" value="Zn_ribbon_LapB"/>
    <property type="match status" value="1"/>
</dbReference>
<dbReference type="GO" id="GO:0140664">
    <property type="term" value="F:ATP-dependent DNA damage sensor activity"/>
    <property type="evidence" value="ECO:0007669"/>
    <property type="project" value="InterPro"/>
</dbReference>
<dbReference type="PROSITE" id="PS50162">
    <property type="entry name" value="RECA_2"/>
    <property type="match status" value="1"/>
</dbReference>
<dbReference type="SUPFAM" id="SSF54211">
    <property type="entry name" value="Ribosomal protein S5 domain 2-like"/>
    <property type="match status" value="1"/>
</dbReference>
<keyword evidence="10 11" id="KW-0234">DNA repair</keyword>
<accession>A0A1M6XB97</accession>
<proteinExistence type="inferred from homology"/>
<evidence type="ECO:0000259" key="14">
    <source>
        <dbReference type="PROSITE" id="PS50162"/>
    </source>
</evidence>
<evidence type="ECO:0000256" key="1">
    <source>
        <dbReference type="ARBA" id="ARBA00022723"/>
    </source>
</evidence>
<evidence type="ECO:0000256" key="7">
    <source>
        <dbReference type="ARBA" id="ARBA00022840"/>
    </source>
</evidence>
<dbReference type="PANTHER" id="PTHR32472">
    <property type="entry name" value="DNA REPAIR PROTEIN RADA"/>
    <property type="match status" value="1"/>
</dbReference>
<dbReference type="Gene3D" id="3.40.50.300">
    <property type="entry name" value="P-loop containing nucleotide triphosphate hydrolases"/>
    <property type="match status" value="1"/>
</dbReference>
<feature type="region of interest" description="Lon-protease-like" evidence="11">
    <location>
        <begin position="357"/>
        <end position="463"/>
    </location>
</feature>
<keyword evidence="4 13" id="KW-0863">Zinc-finger</keyword>
<comment type="function">
    <text evidence="11">Plays a role in repairing double-strand DNA breaks, probably involving stabilizing or processing branched DNA or blocked replication forks.</text>
</comment>
<dbReference type="NCBIfam" id="TIGR00416">
    <property type="entry name" value="sms"/>
    <property type="match status" value="1"/>
</dbReference>
<dbReference type="SUPFAM" id="SSF52540">
    <property type="entry name" value="P-loop containing nucleoside triphosphate hydrolases"/>
    <property type="match status" value="1"/>
</dbReference>
<dbReference type="HAMAP" id="MF_01498">
    <property type="entry name" value="RadA_bact"/>
    <property type="match status" value="1"/>
</dbReference>
<evidence type="ECO:0000256" key="4">
    <source>
        <dbReference type="ARBA" id="ARBA00022771"/>
    </source>
</evidence>
<evidence type="ECO:0000256" key="8">
    <source>
        <dbReference type="ARBA" id="ARBA00023016"/>
    </source>
</evidence>
<reference evidence="15 16" key="1">
    <citation type="submission" date="2016-11" db="EMBL/GenBank/DDBJ databases">
        <authorList>
            <person name="Jaros S."/>
            <person name="Januszkiewicz K."/>
            <person name="Wedrychowicz H."/>
        </authorList>
    </citation>
    <scope>NUCLEOTIDE SEQUENCE [LARGE SCALE GENOMIC DNA]</scope>
    <source>
        <strain evidence="15 16">HD4</strain>
    </source>
</reference>
<dbReference type="GO" id="GO:0003684">
    <property type="term" value="F:damaged DNA binding"/>
    <property type="evidence" value="ECO:0007669"/>
    <property type="project" value="InterPro"/>
</dbReference>
<dbReference type="InterPro" id="IPR020588">
    <property type="entry name" value="RecA_ATP-bd"/>
</dbReference>
<dbReference type="InterPro" id="IPR020568">
    <property type="entry name" value="Ribosomal_Su5_D2-typ_SF"/>
</dbReference>
<dbReference type="GO" id="GO:0004176">
    <property type="term" value="F:ATP-dependent peptidase activity"/>
    <property type="evidence" value="ECO:0007669"/>
    <property type="project" value="InterPro"/>
</dbReference>
<sequence>MAKKKKTVFVCQDCGYEVPKWLGKCPGCGAWNTMVEEVVAPETGSGSSGSGGLRLGLSDAQKPQPIGEVAIEDLPRFATGSEELDRVLGGGVIPGSMVLIVGDPGVGKSSLTLRVCADVARAGRSVLYVTGEESTRQVRMRGDRLQAIADKLYVVSETNIETIEAHIENTKPDLLVIDSIQTVFKPEVQSAPGSVSQVRECAVDILRIAKGKGIAAFVIGHVTKEGNLAGPRVLEHIVDTVLYFEGERNAEYRVLRAVKNRFGSTNELGLFEMRDIGLVDVPDASKLFLSDREGDSGTVIIPTVEGTRPLLVELQALVAPTPYVPPRRTADSVDIKRIQLLLAVLEKRVHLQVGGCDVYVKVAGGIKIDEPAADLGICVAMASSFANRQIRPKTIVFGEVGLSGEVRAVGQADVRINEAKRLGFEHVVLPMKNYRQLSGETRGIKLYGAETIGDALKLAMPRS</sequence>
<evidence type="ECO:0000256" key="6">
    <source>
        <dbReference type="ARBA" id="ARBA00022833"/>
    </source>
</evidence>
<dbReference type="EMBL" id="FRBC01000034">
    <property type="protein sequence ID" value="SHL03149.1"/>
    <property type="molecule type" value="Genomic_DNA"/>
</dbReference>
<dbReference type="InterPro" id="IPR041166">
    <property type="entry name" value="Rubredoxin_2"/>
</dbReference>
<protein>
    <recommendedName>
        <fullName evidence="11 12">DNA repair protein RadA</fullName>
    </recommendedName>
</protein>
<dbReference type="InterPro" id="IPR027417">
    <property type="entry name" value="P-loop_NTPase"/>
</dbReference>
<keyword evidence="7 11" id="KW-0067">ATP-binding</keyword>
<evidence type="ECO:0000256" key="5">
    <source>
        <dbReference type="ARBA" id="ARBA00022801"/>
    </source>
</evidence>
<dbReference type="AlphaFoldDB" id="A0A1M6XB97"/>
<keyword evidence="9 11" id="KW-0238">DNA-binding</keyword>
<dbReference type="Gene3D" id="3.30.230.10">
    <property type="match status" value="1"/>
</dbReference>
<dbReference type="Pfam" id="PF13481">
    <property type="entry name" value="AAA_25"/>
    <property type="match status" value="1"/>
</dbReference>
<dbReference type="InterPro" id="IPR003593">
    <property type="entry name" value="AAA+_ATPase"/>
</dbReference>
<keyword evidence="2 11" id="KW-0547">Nucleotide-binding</keyword>
<evidence type="ECO:0000256" key="9">
    <source>
        <dbReference type="ARBA" id="ARBA00023125"/>
    </source>
</evidence>
<dbReference type="GO" id="GO:0006508">
    <property type="term" value="P:proteolysis"/>
    <property type="evidence" value="ECO:0007669"/>
    <property type="project" value="InterPro"/>
</dbReference>
<name>A0A1M6XB97_SELRU</name>
<evidence type="ECO:0000256" key="11">
    <source>
        <dbReference type="HAMAP-Rule" id="MF_01498"/>
    </source>
</evidence>
<dbReference type="CDD" id="cd01121">
    <property type="entry name" value="RadA_SMS_N"/>
    <property type="match status" value="1"/>
</dbReference>
<keyword evidence="3 11" id="KW-0227">DNA damage</keyword>
<evidence type="ECO:0000313" key="16">
    <source>
        <dbReference type="Proteomes" id="UP000184263"/>
    </source>
</evidence>
<dbReference type="OrthoDB" id="9803906at2"/>
<organism evidence="15 16">
    <name type="scientific">Selenomonas ruminantium</name>
    <dbReference type="NCBI Taxonomy" id="971"/>
    <lineage>
        <taxon>Bacteria</taxon>
        <taxon>Bacillati</taxon>
        <taxon>Bacillota</taxon>
        <taxon>Negativicutes</taxon>
        <taxon>Selenomonadales</taxon>
        <taxon>Selenomonadaceae</taxon>
        <taxon>Selenomonas</taxon>
    </lineage>
</organism>
<gene>
    <name evidence="11" type="primary">radA</name>
    <name evidence="15" type="ORF">SAMN05216582_1349</name>
</gene>
<evidence type="ECO:0000313" key="15">
    <source>
        <dbReference type="EMBL" id="SHL03149.1"/>
    </source>
</evidence>
<dbReference type="Pfam" id="PF05362">
    <property type="entry name" value="Lon_C"/>
    <property type="match status" value="1"/>
</dbReference>
<dbReference type="PRINTS" id="PR01874">
    <property type="entry name" value="DNAREPAIRADA"/>
</dbReference>
<evidence type="ECO:0000256" key="3">
    <source>
        <dbReference type="ARBA" id="ARBA00022763"/>
    </source>
</evidence>
<keyword evidence="6 13" id="KW-0862">Zinc</keyword>
<dbReference type="Proteomes" id="UP000184263">
    <property type="component" value="Unassembled WGS sequence"/>
</dbReference>
<comment type="similarity">
    <text evidence="11 13">Belongs to the RecA family. RadA subfamily.</text>
</comment>
<dbReference type="RefSeq" id="WP_073092397.1">
    <property type="nucleotide sequence ID" value="NZ_FRBC01000034.1"/>
</dbReference>
<keyword evidence="8 11" id="KW-0346">Stress response</keyword>
<evidence type="ECO:0000256" key="2">
    <source>
        <dbReference type="ARBA" id="ARBA00022741"/>
    </source>
</evidence>
<dbReference type="InterPro" id="IPR008269">
    <property type="entry name" value="Lon_proteolytic"/>
</dbReference>
<evidence type="ECO:0000256" key="10">
    <source>
        <dbReference type="ARBA" id="ARBA00023204"/>
    </source>
</evidence>
<dbReference type="GO" id="GO:0005829">
    <property type="term" value="C:cytosol"/>
    <property type="evidence" value="ECO:0007669"/>
    <property type="project" value="TreeGrafter"/>
</dbReference>
<feature type="domain" description="RecA family profile 1" evidence="14">
    <location>
        <begin position="73"/>
        <end position="222"/>
    </location>
</feature>
<dbReference type="SMART" id="SM00382">
    <property type="entry name" value="AAA"/>
    <property type="match status" value="1"/>
</dbReference>
<feature type="short sequence motif" description="RadA KNRFG motif" evidence="11">
    <location>
        <begin position="259"/>
        <end position="263"/>
    </location>
</feature>
<keyword evidence="5" id="KW-0378">Hydrolase</keyword>
<dbReference type="PANTHER" id="PTHR32472:SF10">
    <property type="entry name" value="DNA REPAIR PROTEIN RADA-LIKE PROTEIN"/>
    <property type="match status" value="1"/>
</dbReference>
<dbReference type="GO" id="GO:0005524">
    <property type="term" value="F:ATP binding"/>
    <property type="evidence" value="ECO:0007669"/>
    <property type="project" value="UniProtKB-UniRule"/>
</dbReference>